<organism evidence="1 2">
    <name type="scientific">Leptospira weilii str. 2006001853</name>
    <dbReference type="NCBI Taxonomy" id="1001589"/>
    <lineage>
        <taxon>Bacteria</taxon>
        <taxon>Pseudomonadati</taxon>
        <taxon>Spirochaetota</taxon>
        <taxon>Spirochaetia</taxon>
        <taxon>Leptospirales</taxon>
        <taxon>Leptospiraceae</taxon>
        <taxon>Leptospira</taxon>
    </lineage>
</organism>
<reference evidence="1 2" key="1">
    <citation type="submission" date="2012-10" db="EMBL/GenBank/DDBJ databases">
        <authorList>
            <person name="Harkins D.M."/>
            <person name="Durkin A.S."/>
            <person name="Brinkac L.M."/>
            <person name="Haft D.H."/>
            <person name="Selengut J.D."/>
            <person name="Sanka R."/>
            <person name="DePew J."/>
            <person name="Purushe J."/>
            <person name="Whelen A.C."/>
            <person name="Vinetz J.M."/>
            <person name="Sutton G.G."/>
            <person name="Nierman W.C."/>
            <person name="Fouts D.E."/>
        </authorList>
    </citation>
    <scope>NUCLEOTIDE SEQUENCE [LARGE SCALE GENOMIC DNA]</scope>
    <source>
        <strain evidence="1 2">2006001853</strain>
    </source>
</reference>
<dbReference type="Proteomes" id="UP000001338">
    <property type="component" value="Unassembled WGS sequence"/>
</dbReference>
<dbReference type="AlphaFoldDB" id="A0A828Z0T2"/>
<proteinExistence type="predicted"/>
<protein>
    <submittedName>
        <fullName evidence="1">Uncharacterized protein</fullName>
    </submittedName>
</protein>
<accession>A0A828Z0T2</accession>
<evidence type="ECO:0000313" key="2">
    <source>
        <dbReference type="Proteomes" id="UP000001338"/>
    </source>
</evidence>
<gene>
    <name evidence="1" type="ORF">LEP1GSC036_1081</name>
</gene>
<name>A0A828Z0T2_9LEPT</name>
<comment type="caution">
    <text evidence="1">The sequence shown here is derived from an EMBL/GenBank/DDBJ whole genome shotgun (WGS) entry which is preliminary data.</text>
</comment>
<dbReference type="EMBL" id="AFLV02000053">
    <property type="protein sequence ID" value="EKR64013.1"/>
    <property type="molecule type" value="Genomic_DNA"/>
</dbReference>
<sequence length="87" mass="9836">MNVCTVNFHENNPSEEGMDQAEKFKNTLARYIDYRGIDIILHLKNGTVIELDKNRRLNGNVVIKNGKSGIVAQIEISEIQKAEFFAA</sequence>
<evidence type="ECO:0000313" key="1">
    <source>
        <dbReference type="EMBL" id="EKR64013.1"/>
    </source>
</evidence>